<protein>
    <submittedName>
        <fullName evidence="1">Uncharacterized protein</fullName>
    </submittedName>
</protein>
<evidence type="ECO:0000313" key="2">
    <source>
        <dbReference type="Proteomes" id="UP000231843"/>
    </source>
</evidence>
<keyword evidence="2" id="KW-1185">Reference proteome</keyword>
<name>A0A2M9ZZE4_9LEPT</name>
<comment type="caution">
    <text evidence="1">The sequence shown here is derived from an EMBL/GenBank/DDBJ whole genome shotgun (WGS) entry which is preliminary data.</text>
</comment>
<dbReference type="AlphaFoldDB" id="A0A2M9ZZE4"/>
<proteinExistence type="predicted"/>
<gene>
    <name evidence="1" type="ORF">CH365_07535</name>
</gene>
<dbReference type="OrthoDB" id="330398at2"/>
<reference evidence="1 2" key="1">
    <citation type="submission" date="2017-07" db="EMBL/GenBank/DDBJ databases">
        <title>Leptospira spp. isolated from tropical soils.</title>
        <authorList>
            <person name="Thibeaux R."/>
            <person name="Iraola G."/>
            <person name="Ferres I."/>
            <person name="Bierque E."/>
            <person name="Girault D."/>
            <person name="Soupe-Gilbert M.-E."/>
            <person name="Picardeau M."/>
            <person name="Goarant C."/>
        </authorList>
    </citation>
    <scope>NUCLEOTIDE SEQUENCE [LARGE SCALE GENOMIC DNA]</scope>
    <source>
        <strain evidence="1 2">ES4-C-A1</strain>
    </source>
</reference>
<dbReference type="RefSeq" id="WP_100767981.1">
    <property type="nucleotide sequence ID" value="NZ_NPEA01000004.1"/>
</dbReference>
<evidence type="ECO:0000313" key="1">
    <source>
        <dbReference type="EMBL" id="PJZ77430.1"/>
    </source>
</evidence>
<organism evidence="1 2">
    <name type="scientific">Leptospira neocaledonica</name>
    <dbReference type="NCBI Taxonomy" id="2023192"/>
    <lineage>
        <taxon>Bacteria</taxon>
        <taxon>Pseudomonadati</taxon>
        <taxon>Spirochaetota</taxon>
        <taxon>Spirochaetia</taxon>
        <taxon>Leptospirales</taxon>
        <taxon>Leptospiraceae</taxon>
        <taxon>Leptospira</taxon>
    </lineage>
</organism>
<dbReference type="EMBL" id="NPEA01000004">
    <property type="protein sequence ID" value="PJZ77430.1"/>
    <property type="molecule type" value="Genomic_DNA"/>
</dbReference>
<sequence>MEFKHITPIKDSPKEVRERLIISKKVKDEIKKANEKSKPPKDPETILQDIIRGSKEGIITELTQRIKLFLVRFSPVHLFQIPFQVFVAISSTDDFGQQVTYIRTLDEDDFKPETISIQSQGE</sequence>
<dbReference type="Proteomes" id="UP000231843">
    <property type="component" value="Unassembled WGS sequence"/>
</dbReference>
<accession>A0A2M9ZZE4</accession>